<keyword evidence="2" id="KW-0274">FAD</keyword>
<evidence type="ECO:0000256" key="2">
    <source>
        <dbReference type="ARBA" id="ARBA00022827"/>
    </source>
</evidence>
<dbReference type="InterPro" id="IPR016166">
    <property type="entry name" value="FAD-bd_PCMH"/>
</dbReference>
<dbReference type="SUPFAM" id="SSF56176">
    <property type="entry name" value="FAD-binding/transporter-associated domain-like"/>
    <property type="match status" value="1"/>
</dbReference>
<sequence>MNMRPETEAELAELIAGRDAPVWIRGGGTAGIVPQGTDVIETSGLNGISLYEPGALTLVVKAGTALGEIEATLAAEGQRLAFEPADLRAVLGTDGAPTIGGVVAMNVSGPRRIQAGACRDFLLGVRYVDGLGTAVKNGGRVMKNVTGYDLVKLMAGAHGTLGVMTEVSMKVLPLPEAQGCVLIDGLSPDDAVAAMSAALGSPYDVTGAAHLTEGMDGTPVTMVRVEGFGAQVDYRTGKLKEMLGRFGDVRVETNTDRVTVGWGYVRDLTGFVGAKGDLWRISVKPSDGPEVLRAINATKAQMDWGGGLIWAVVPEGSDVRSQLGVAGHATLVRGVGQARFHPETPVNARLAEGLRAKFDPKGIFNPGLMGAN</sequence>
<organism evidence="4 5">
    <name type="scientific">Donghicola eburneus</name>
    <dbReference type="NCBI Taxonomy" id="393278"/>
    <lineage>
        <taxon>Bacteria</taxon>
        <taxon>Pseudomonadati</taxon>
        <taxon>Pseudomonadota</taxon>
        <taxon>Alphaproteobacteria</taxon>
        <taxon>Rhodobacterales</taxon>
        <taxon>Roseobacteraceae</taxon>
        <taxon>Donghicola</taxon>
    </lineage>
</organism>
<protein>
    <submittedName>
        <fullName evidence="4">Glycolate oxidase subunit E protein GlcE</fullName>
    </submittedName>
</protein>
<reference evidence="5" key="1">
    <citation type="submission" date="2016-09" db="EMBL/GenBank/DDBJ databases">
        <authorList>
            <person name="Wibberg D."/>
        </authorList>
    </citation>
    <scope>NUCLEOTIDE SEQUENCE [LARGE SCALE GENOMIC DNA]</scope>
</reference>
<dbReference type="InterPro" id="IPR016169">
    <property type="entry name" value="FAD-bd_PCMH_sub2"/>
</dbReference>
<dbReference type="GO" id="GO:0003824">
    <property type="term" value="F:catalytic activity"/>
    <property type="evidence" value="ECO:0007669"/>
    <property type="project" value="InterPro"/>
</dbReference>
<dbReference type="Pfam" id="PF01565">
    <property type="entry name" value="FAD_binding_4"/>
    <property type="match status" value="1"/>
</dbReference>
<dbReference type="SUPFAM" id="SSF55103">
    <property type="entry name" value="FAD-linked oxidases, C-terminal domain"/>
    <property type="match status" value="1"/>
</dbReference>
<dbReference type="PROSITE" id="PS51387">
    <property type="entry name" value="FAD_PCMH"/>
    <property type="match status" value="1"/>
</dbReference>
<evidence type="ECO:0000259" key="3">
    <source>
        <dbReference type="PROSITE" id="PS51387"/>
    </source>
</evidence>
<keyword evidence="1" id="KW-0285">Flavoprotein</keyword>
<dbReference type="InterPro" id="IPR016164">
    <property type="entry name" value="FAD-linked_Oxase-like_C"/>
</dbReference>
<dbReference type="InterPro" id="IPR006094">
    <property type="entry name" value="Oxid_FAD_bind_N"/>
</dbReference>
<gene>
    <name evidence="4" type="primary">glcE</name>
    <name evidence="4" type="ORF">KARMA_0974</name>
</gene>
<dbReference type="EMBL" id="FMJB01000040">
    <property type="protein sequence ID" value="SCM66792.1"/>
    <property type="molecule type" value="Genomic_DNA"/>
</dbReference>
<dbReference type="PANTHER" id="PTHR11748:SF103">
    <property type="entry name" value="GLYCOLATE OXIDASE SUBUNIT GLCE"/>
    <property type="match status" value="1"/>
</dbReference>
<name>A0A1M4MW89_9RHOB</name>
<dbReference type="GO" id="GO:0071949">
    <property type="term" value="F:FAD binding"/>
    <property type="evidence" value="ECO:0007669"/>
    <property type="project" value="InterPro"/>
</dbReference>
<proteinExistence type="predicted"/>
<dbReference type="PANTHER" id="PTHR11748">
    <property type="entry name" value="D-LACTATE DEHYDROGENASE"/>
    <property type="match status" value="1"/>
</dbReference>
<accession>A0A1M4MW89</accession>
<dbReference type="Gene3D" id="3.30.465.10">
    <property type="match status" value="1"/>
</dbReference>
<dbReference type="InterPro" id="IPR036318">
    <property type="entry name" value="FAD-bd_PCMH-like_sf"/>
</dbReference>
<evidence type="ECO:0000256" key="1">
    <source>
        <dbReference type="ARBA" id="ARBA00022630"/>
    </source>
</evidence>
<dbReference type="Proteomes" id="UP000184085">
    <property type="component" value="Unassembled WGS sequence"/>
</dbReference>
<keyword evidence="5" id="KW-1185">Reference proteome</keyword>
<dbReference type="AlphaFoldDB" id="A0A1M4MW89"/>
<evidence type="ECO:0000313" key="4">
    <source>
        <dbReference type="EMBL" id="SCM66792.1"/>
    </source>
</evidence>
<evidence type="ECO:0000313" key="5">
    <source>
        <dbReference type="Proteomes" id="UP000184085"/>
    </source>
</evidence>
<feature type="domain" description="FAD-binding PCMH-type" evidence="3">
    <location>
        <begin position="1"/>
        <end position="174"/>
    </location>
</feature>